<evidence type="ECO:0000256" key="3">
    <source>
        <dbReference type="ARBA" id="ARBA00013279"/>
    </source>
</evidence>
<keyword evidence="10" id="KW-1185">Reference proteome</keyword>
<evidence type="ECO:0000313" key="10">
    <source>
        <dbReference type="Proteomes" id="UP000245946"/>
    </source>
</evidence>
<keyword evidence="5" id="KW-0378">Hydrolase</keyword>
<dbReference type="GO" id="GO:0016042">
    <property type="term" value="P:lipid catabolic process"/>
    <property type="evidence" value="ECO:0007669"/>
    <property type="project" value="UniProtKB-KW"/>
</dbReference>
<keyword evidence="4" id="KW-0964">Secreted</keyword>
<comment type="catalytic activity">
    <reaction evidence="1">
        <text>a triacylglycerol + H2O = a diacylglycerol + a fatty acid + H(+)</text>
        <dbReference type="Rhea" id="RHEA:12044"/>
        <dbReference type="ChEBI" id="CHEBI:15377"/>
        <dbReference type="ChEBI" id="CHEBI:15378"/>
        <dbReference type="ChEBI" id="CHEBI:17855"/>
        <dbReference type="ChEBI" id="CHEBI:18035"/>
        <dbReference type="ChEBI" id="CHEBI:28868"/>
        <dbReference type="EC" id="3.1.1.3"/>
    </reaction>
</comment>
<evidence type="ECO:0000313" key="9">
    <source>
        <dbReference type="EMBL" id="PWN97932.1"/>
    </source>
</evidence>
<keyword evidence="6" id="KW-0442">Lipid degradation</keyword>
<evidence type="ECO:0000256" key="2">
    <source>
        <dbReference type="ARBA" id="ARBA00004613"/>
    </source>
</evidence>
<dbReference type="GO" id="GO:0005576">
    <property type="term" value="C:extracellular region"/>
    <property type="evidence" value="ECO:0007669"/>
    <property type="project" value="UniProtKB-SubCell"/>
</dbReference>
<sequence>MLDKRAPTTPSADPFYKPSAAQLASCAPGDVLNSRKVEVAFWSQTNFGQIQDFNQNVQAAYQILACSRDINGQPSSTVTTVMVPYNAKSSPQRLLVFQSAENSASRDCAISYKLLKGSGRGDYDFAIEQILINRELSQGIIVAWTDHEGPDAGFSVGKLAAQAVLDGTRSVLKFGTVIKNPSSVRIAFFGYSGGALATGWAVQEQPVYAPELSSRIVGATYGGPPINPKNTFLLLNKGQAAGVAFAGLAGVGNIYPDTNAYLLEQATDAGKSQLAAFRGPPGYCLVEAVNALQFQDVFSMFKSPQDVVLNAAPIKSVLDAGILGGSNAPSTVPSWPVRIFQANIDEIVVTGDVDNYVNGFCDKGAKVLYVKEYVGEHQSLSITGTPAALAWLDDRFNGVDAGLNGCKRENTASTLISLQAYSVFGQTLLNQLLAIYNAPLGPVLSFGEKRVATQGGSVTSLNRNSILDLINSGRATPSKNPTSSGNSTEPAASSSNNSTSSDGQTQSKASSTTKTTKKPFWQIW</sequence>
<evidence type="ECO:0000256" key="1">
    <source>
        <dbReference type="ARBA" id="ARBA00001024"/>
    </source>
</evidence>
<evidence type="ECO:0000256" key="4">
    <source>
        <dbReference type="ARBA" id="ARBA00022525"/>
    </source>
</evidence>
<evidence type="ECO:0000256" key="8">
    <source>
        <dbReference type="SAM" id="MobiDB-lite"/>
    </source>
</evidence>
<dbReference type="PANTHER" id="PTHR34853:SF1">
    <property type="entry name" value="LIPASE 5"/>
    <property type="match status" value="1"/>
</dbReference>
<proteinExistence type="predicted"/>
<feature type="compositionally biased region" description="Polar residues" evidence="8">
    <location>
        <begin position="473"/>
        <end position="485"/>
    </location>
</feature>
<dbReference type="SUPFAM" id="SSF53474">
    <property type="entry name" value="alpha/beta-Hydrolases"/>
    <property type="match status" value="1"/>
</dbReference>
<dbReference type="Gene3D" id="3.40.50.1820">
    <property type="entry name" value="alpha/beta hydrolase"/>
    <property type="match status" value="1"/>
</dbReference>
<evidence type="ECO:0000256" key="7">
    <source>
        <dbReference type="ARBA" id="ARBA00023098"/>
    </source>
</evidence>
<dbReference type="Proteomes" id="UP000245946">
    <property type="component" value="Unassembled WGS sequence"/>
</dbReference>
<keyword evidence="7" id="KW-0443">Lipid metabolism</keyword>
<feature type="region of interest" description="Disordered" evidence="8">
    <location>
        <begin position="471"/>
        <end position="524"/>
    </location>
</feature>
<dbReference type="PANTHER" id="PTHR34853">
    <property type="match status" value="1"/>
</dbReference>
<dbReference type="InterPro" id="IPR005152">
    <property type="entry name" value="Lipase_secreted"/>
</dbReference>
<dbReference type="AlphaFoldDB" id="A0A316ZAE3"/>
<dbReference type="OrthoDB" id="2373480at2759"/>
<comment type="subcellular location">
    <subcellularLocation>
        <location evidence="2">Secreted</location>
    </subcellularLocation>
</comment>
<dbReference type="GeneID" id="37267766"/>
<dbReference type="Gene3D" id="1.10.260.130">
    <property type="match status" value="1"/>
</dbReference>
<evidence type="ECO:0000256" key="6">
    <source>
        <dbReference type="ARBA" id="ARBA00022963"/>
    </source>
</evidence>
<feature type="compositionally biased region" description="Low complexity" evidence="8">
    <location>
        <begin position="486"/>
        <end position="514"/>
    </location>
</feature>
<dbReference type="GO" id="GO:0004806">
    <property type="term" value="F:triacylglycerol lipase activity"/>
    <property type="evidence" value="ECO:0007669"/>
    <property type="project" value="UniProtKB-EC"/>
</dbReference>
<dbReference type="Pfam" id="PF03583">
    <property type="entry name" value="LIP"/>
    <property type="match status" value="1"/>
</dbReference>
<dbReference type="EMBL" id="KZ819293">
    <property type="protein sequence ID" value="PWN97932.1"/>
    <property type="molecule type" value="Genomic_DNA"/>
</dbReference>
<accession>A0A316ZAE3</accession>
<dbReference type="EC" id="3.1.1.3" evidence="3"/>
<dbReference type="InterPro" id="IPR029058">
    <property type="entry name" value="AB_hydrolase_fold"/>
</dbReference>
<dbReference type="RefSeq" id="XP_025598211.1">
    <property type="nucleotide sequence ID" value="XM_025740220.1"/>
</dbReference>
<evidence type="ECO:0000256" key="5">
    <source>
        <dbReference type="ARBA" id="ARBA00022801"/>
    </source>
</evidence>
<reference evidence="9 10" key="1">
    <citation type="journal article" date="2018" name="Mol. Biol. Evol.">
        <title>Broad Genomic Sampling Reveals a Smut Pathogenic Ancestry of the Fungal Clade Ustilaginomycotina.</title>
        <authorList>
            <person name="Kijpornyongpan T."/>
            <person name="Mondo S.J."/>
            <person name="Barry K."/>
            <person name="Sandor L."/>
            <person name="Lee J."/>
            <person name="Lipzen A."/>
            <person name="Pangilinan J."/>
            <person name="LaButti K."/>
            <person name="Hainaut M."/>
            <person name="Henrissat B."/>
            <person name="Grigoriev I.V."/>
            <person name="Spatafora J.W."/>
            <person name="Aime M.C."/>
        </authorList>
    </citation>
    <scope>NUCLEOTIDE SEQUENCE [LARGE SCALE GENOMIC DNA]</scope>
    <source>
        <strain evidence="9 10">MCA 4186</strain>
    </source>
</reference>
<protein>
    <recommendedName>
        <fullName evidence="3">triacylglycerol lipase</fullName>
        <ecNumber evidence="3">3.1.1.3</ecNumber>
    </recommendedName>
</protein>
<gene>
    <name evidence="9" type="ORF">FA09DRAFT_297823</name>
</gene>
<name>A0A316ZAE3_9BASI</name>
<organism evidence="9 10">
    <name type="scientific">Tilletiopsis washingtonensis</name>
    <dbReference type="NCBI Taxonomy" id="58919"/>
    <lineage>
        <taxon>Eukaryota</taxon>
        <taxon>Fungi</taxon>
        <taxon>Dikarya</taxon>
        <taxon>Basidiomycota</taxon>
        <taxon>Ustilaginomycotina</taxon>
        <taxon>Exobasidiomycetes</taxon>
        <taxon>Entylomatales</taxon>
        <taxon>Entylomatales incertae sedis</taxon>
        <taxon>Tilletiopsis</taxon>
    </lineage>
</organism>